<comment type="caution">
    <text evidence="2">The sequence shown here is derived from an EMBL/GenBank/DDBJ whole genome shotgun (WGS) entry which is preliminary data.</text>
</comment>
<evidence type="ECO:0000313" key="2">
    <source>
        <dbReference type="EMBL" id="TFD00774.1"/>
    </source>
</evidence>
<name>A0ABY2J9P3_9MICO</name>
<keyword evidence="3" id="KW-1185">Reference proteome</keyword>
<feature type="transmembrane region" description="Helical" evidence="1">
    <location>
        <begin position="12"/>
        <end position="37"/>
    </location>
</feature>
<feature type="transmembrane region" description="Helical" evidence="1">
    <location>
        <begin position="72"/>
        <end position="96"/>
    </location>
</feature>
<feature type="transmembrane region" description="Helical" evidence="1">
    <location>
        <begin position="193"/>
        <end position="212"/>
    </location>
</feature>
<organism evidence="2 3">
    <name type="scientific">Cryobacterium breve</name>
    <dbReference type="NCBI Taxonomy" id="1259258"/>
    <lineage>
        <taxon>Bacteria</taxon>
        <taxon>Bacillati</taxon>
        <taxon>Actinomycetota</taxon>
        <taxon>Actinomycetes</taxon>
        <taxon>Micrococcales</taxon>
        <taxon>Microbacteriaceae</taxon>
        <taxon>Cryobacterium</taxon>
    </lineage>
</organism>
<protein>
    <submittedName>
        <fullName evidence="2">Uncharacterized protein</fullName>
    </submittedName>
</protein>
<keyword evidence="1" id="KW-0472">Membrane</keyword>
<evidence type="ECO:0000313" key="3">
    <source>
        <dbReference type="Proteomes" id="UP000298355"/>
    </source>
</evidence>
<dbReference type="EMBL" id="SOGJ01000010">
    <property type="protein sequence ID" value="TFD00774.1"/>
    <property type="molecule type" value="Genomic_DNA"/>
</dbReference>
<feature type="transmembrane region" description="Helical" evidence="1">
    <location>
        <begin position="158"/>
        <end position="181"/>
    </location>
</feature>
<dbReference type="Pfam" id="PF19877">
    <property type="entry name" value="DUF6350"/>
    <property type="match status" value="1"/>
</dbReference>
<keyword evidence="1" id="KW-0812">Transmembrane</keyword>
<dbReference type="Proteomes" id="UP000298355">
    <property type="component" value="Unassembled WGS sequence"/>
</dbReference>
<proteinExistence type="predicted"/>
<gene>
    <name evidence="2" type="ORF">E3O65_03140</name>
</gene>
<sequence>MLPAPVRAGVAAALRAGTAAAAGILCVSGITVFVLILTNYATIIGLYETVQAGVLGGIALTIAQLSLIPNLVIWAASWFVGPGIAVGVGSSVSPVGTVLGTVPGLPILGVLPQGSLTFGFVGLLVPVLIGFLAAVILRQRTAATDVPAPTITERLLTGLGTGIVAGVLLGLLAWWSGGALGPGRLVEVGPNPLLVGAVAAAEVGVAACIGLLTPAPRREATGAVNQGAQTGAQTGAGRLLGKLRSSLPHR</sequence>
<accession>A0ABY2J9P3</accession>
<feature type="transmembrane region" description="Helical" evidence="1">
    <location>
        <begin position="116"/>
        <end position="137"/>
    </location>
</feature>
<dbReference type="InterPro" id="IPR045931">
    <property type="entry name" value="DUF6350"/>
</dbReference>
<keyword evidence="1" id="KW-1133">Transmembrane helix</keyword>
<reference evidence="2 3" key="1">
    <citation type="submission" date="2019-03" db="EMBL/GenBank/DDBJ databases">
        <title>Genomics of glacier-inhabiting Cryobacterium strains.</title>
        <authorList>
            <person name="Liu Q."/>
            <person name="Xin Y.-H."/>
        </authorList>
    </citation>
    <scope>NUCLEOTIDE SEQUENCE [LARGE SCALE GENOMIC DNA]</scope>
    <source>
        <strain evidence="2 3">TMT4-23</strain>
    </source>
</reference>
<feature type="transmembrane region" description="Helical" evidence="1">
    <location>
        <begin position="43"/>
        <end position="65"/>
    </location>
</feature>
<evidence type="ECO:0000256" key="1">
    <source>
        <dbReference type="SAM" id="Phobius"/>
    </source>
</evidence>